<keyword evidence="3" id="KW-1185">Reference proteome</keyword>
<evidence type="ECO:0000256" key="1">
    <source>
        <dbReference type="SAM" id="MobiDB-lite"/>
    </source>
</evidence>
<reference evidence="2 3" key="1">
    <citation type="submission" date="2018-03" db="EMBL/GenBank/DDBJ databases">
        <title>Draft Genome Sequences of the Obligatory Marine Myxobacteria Enhygromyxa salina SWB005.</title>
        <authorList>
            <person name="Poehlein A."/>
            <person name="Moghaddam J.A."/>
            <person name="Harms H."/>
            <person name="Alanjari M."/>
            <person name="Koenig G.M."/>
            <person name="Daniel R."/>
            <person name="Schaeberle T.F."/>
        </authorList>
    </citation>
    <scope>NUCLEOTIDE SEQUENCE [LARGE SCALE GENOMIC DNA]</scope>
    <source>
        <strain evidence="2 3">SWB005</strain>
    </source>
</reference>
<gene>
    <name evidence="2" type="ORF">ENSA5_01820</name>
</gene>
<feature type="region of interest" description="Disordered" evidence="1">
    <location>
        <begin position="20"/>
        <end position="61"/>
    </location>
</feature>
<proteinExistence type="predicted"/>
<sequence length="214" mass="22648">MHVDRSRFLFLTASLAAAACNQPRPATGPDTGDAEPARSGDRSSDSAEQGEPEPGDPAVWLEIEPGTEDGQAATKGADCDNSAGRPGGCTLSPPGSHCESFQSTMQVCDSFSRFMQPRAAEAAVACLQAASGTRQICDLRIWDQCTSAGLQATCIEAETQSKCNVISDTCGGSLSRFTCQQALSAVQPQHIRRLANCVEEHCEVSFCVTDLSWI</sequence>
<name>A0A2S9YLD8_9BACT</name>
<dbReference type="OrthoDB" id="5520105at2"/>
<comment type="caution">
    <text evidence="2">The sequence shown here is derived from an EMBL/GenBank/DDBJ whole genome shotgun (WGS) entry which is preliminary data.</text>
</comment>
<dbReference type="EMBL" id="PVNK01000005">
    <property type="protein sequence ID" value="PRQ05862.1"/>
    <property type="molecule type" value="Genomic_DNA"/>
</dbReference>
<protein>
    <recommendedName>
        <fullName evidence="4">Lipoprotein</fullName>
    </recommendedName>
</protein>
<dbReference type="Proteomes" id="UP000237968">
    <property type="component" value="Unassembled WGS sequence"/>
</dbReference>
<feature type="compositionally biased region" description="Basic and acidic residues" evidence="1">
    <location>
        <begin position="35"/>
        <end position="45"/>
    </location>
</feature>
<dbReference type="PROSITE" id="PS51257">
    <property type="entry name" value="PROKAR_LIPOPROTEIN"/>
    <property type="match status" value="1"/>
</dbReference>
<accession>A0A2S9YLD8</accession>
<dbReference type="RefSeq" id="WP_106389662.1">
    <property type="nucleotide sequence ID" value="NZ_PVNK01000005.1"/>
</dbReference>
<organism evidence="2 3">
    <name type="scientific">Enhygromyxa salina</name>
    <dbReference type="NCBI Taxonomy" id="215803"/>
    <lineage>
        <taxon>Bacteria</taxon>
        <taxon>Pseudomonadati</taxon>
        <taxon>Myxococcota</taxon>
        <taxon>Polyangia</taxon>
        <taxon>Nannocystales</taxon>
        <taxon>Nannocystaceae</taxon>
        <taxon>Enhygromyxa</taxon>
    </lineage>
</organism>
<evidence type="ECO:0008006" key="4">
    <source>
        <dbReference type="Google" id="ProtNLM"/>
    </source>
</evidence>
<dbReference type="AlphaFoldDB" id="A0A2S9YLD8"/>
<evidence type="ECO:0000313" key="3">
    <source>
        <dbReference type="Proteomes" id="UP000237968"/>
    </source>
</evidence>
<evidence type="ECO:0000313" key="2">
    <source>
        <dbReference type="EMBL" id="PRQ05862.1"/>
    </source>
</evidence>